<evidence type="ECO:0000313" key="3">
    <source>
        <dbReference type="Proteomes" id="UP000295733"/>
    </source>
</evidence>
<keyword evidence="3" id="KW-1185">Reference proteome</keyword>
<sequence>MDWITTVTFDQIALSVIALALLRAGAVALLPDHIAGPGGWLVNTGSE</sequence>
<organism evidence="2 3">
    <name type="scientific">Rhodovulum adriaticum</name>
    <name type="common">Rhodopseudomonas adriatica</name>
    <dbReference type="NCBI Taxonomy" id="35804"/>
    <lineage>
        <taxon>Bacteria</taxon>
        <taxon>Pseudomonadati</taxon>
        <taxon>Pseudomonadota</taxon>
        <taxon>Alphaproteobacteria</taxon>
        <taxon>Rhodobacterales</taxon>
        <taxon>Paracoccaceae</taxon>
        <taxon>Rhodovulum</taxon>
    </lineage>
</organism>
<proteinExistence type="predicted"/>
<keyword evidence="1" id="KW-0812">Transmembrane</keyword>
<dbReference type="Proteomes" id="UP000295733">
    <property type="component" value="Unassembled WGS sequence"/>
</dbReference>
<dbReference type="AlphaFoldDB" id="A0A4V6NQH6"/>
<evidence type="ECO:0000256" key="1">
    <source>
        <dbReference type="SAM" id="Phobius"/>
    </source>
</evidence>
<dbReference type="RefSeq" id="WP_165918968.1">
    <property type="nucleotide sequence ID" value="NZ_NRRP01000002.1"/>
</dbReference>
<dbReference type="EMBL" id="SLXL01000004">
    <property type="protein sequence ID" value="TCP23166.1"/>
    <property type="molecule type" value="Genomic_DNA"/>
</dbReference>
<protein>
    <submittedName>
        <fullName evidence="2">Uncharacterized protein</fullName>
    </submittedName>
</protein>
<keyword evidence="1" id="KW-1133">Transmembrane helix</keyword>
<name>A0A4V6NQH6_RHOAD</name>
<feature type="transmembrane region" description="Helical" evidence="1">
    <location>
        <begin position="12"/>
        <end position="30"/>
    </location>
</feature>
<gene>
    <name evidence="2" type="ORF">EV656_104137</name>
</gene>
<reference evidence="2 3" key="1">
    <citation type="submission" date="2019-03" db="EMBL/GenBank/DDBJ databases">
        <title>Genomic Encyclopedia of Type Strains, Phase IV (KMG-IV): sequencing the most valuable type-strain genomes for metagenomic binning, comparative biology and taxonomic classification.</title>
        <authorList>
            <person name="Goeker M."/>
        </authorList>
    </citation>
    <scope>NUCLEOTIDE SEQUENCE [LARGE SCALE GENOMIC DNA]</scope>
    <source>
        <strain evidence="2 3">DSM 2781</strain>
    </source>
</reference>
<keyword evidence="1" id="KW-0472">Membrane</keyword>
<accession>A0A4V6NQH6</accession>
<comment type="caution">
    <text evidence="2">The sequence shown here is derived from an EMBL/GenBank/DDBJ whole genome shotgun (WGS) entry which is preliminary data.</text>
</comment>
<evidence type="ECO:0000313" key="2">
    <source>
        <dbReference type="EMBL" id="TCP23166.1"/>
    </source>
</evidence>